<dbReference type="SUPFAM" id="SSF51261">
    <property type="entry name" value="Duplicated hybrid motif"/>
    <property type="match status" value="1"/>
</dbReference>
<organism evidence="4 5">
    <name type="scientific">Streptomyces cyaneofuscatus</name>
    <dbReference type="NCBI Taxonomy" id="66883"/>
    <lineage>
        <taxon>Bacteria</taxon>
        <taxon>Bacillati</taxon>
        <taxon>Actinomycetota</taxon>
        <taxon>Actinomycetes</taxon>
        <taxon>Kitasatosporales</taxon>
        <taxon>Streptomycetaceae</taxon>
        <taxon>Streptomyces</taxon>
    </lineage>
</organism>
<dbReference type="CDD" id="cd12797">
    <property type="entry name" value="M23_peptidase"/>
    <property type="match status" value="1"/>
</dbReference>
<feature type="region of interest" description="Disordered" evidence="2">
    <location>
        <begin position="237"/>
        <end position="265"/>
    </location>
</feature>
<sequence length="284" mass="28744">MRFLLSPLRTPGPRRRRVPMFLLAVALLTAALPVASAGARLLPAARTGEAPPPTEPDAGAEAPPPPAGPDEDKDEDAGTDAGAGDGTFAELDGGPVWPLAGRPAVLRGWEPPATPYGPGHRGVDLAARPGDTVVAAATGRVSFAGRVAGRGVLVIELAGSGVPPLRTTYEPVRALVDKGAEVVAGQPVGVLETGPFHCAGGCLHWGLRRGDAYLDPLTLLPPALLRRGPSRLLPVFGVPEPEGATAPEPGGAAGAAAPEPGGAAGAAVLSRVRRAGSSRRRCPR</sequence>
<proteinExistence type="predicted"/>
<gene>
    <name evidence="4" type="ORF">OG849_27355</name>
</gene>
<name>A0ABZ1F2W1_9ACTN</name>
<dbReference type="Gene3D" id="2.70.70.10">
    <property type="entry name" value="Glucose Permease (Domain IIA)"/>
    <property type="match status" value="1"/>
</dbReference>
<dbReference type="EMBL" id="CP109083">
    <property type="protein sequence ID" value="WSB10697.1"/>
    <property type="molecule type" value="Genomic_DNA"/>
</dbReference>
<evidence type="ECO:0000259" key="3">
    <source>
        <dbReference type="Pfam" id="PF01551"/>
    </source>
</evidence>
<dbReference type="Pfam" id="PF01551">
    <property type="entry name" value="Peptidase_M23"/>
    <property type="match status" value="1"/>
</dbReference>
<evidence type="ECO:0000256" key="1">
    <source>
        <dbReference type="ARBA" id="ARBA00022729"/>
    </source>
</evidence>
<feature type="region of interest" description="Disordered" evidence="2">
    <location>
        <begin position="45"/>
        <end position="95"/>
    </location>
</feature>
<keyword evidence="1" id="KW-0732">Signal</keyword>
<dbReference type="InterPro" id="IPR011055">
    <property type="entry name" value="Dup_hybrid_motif"/>
</dbReference>
<evidence type="ECO:0000313" key="4">
    <source>
        <dbReference type="EMBL" id="WSB10697.1"/>
    </source>
</evidence>
<feature type="compositionally biased region" description="Acidic residues" evidence="2">
    <location>
        <begin position="69"/>
        <end position="78"/>
    </location>
</feature>
<dbReference type="RefSeq" id="WP_326703253.1">
    <property type="nucleotide sequence ID" value="NZ_CP109083.1"/>
</dbReference>
<evidence type="ECO:0000256" key="2">
    <source>
        <dbReference type="SAM" id="MobiDB-lite"/>
    </source>
</evidence>
<evidence type="ECO:0000313" key="5">
    <source>
        <dbReference type="Proteomes" id="UP001356428"/>
    </source>
</evidence>
<dbReference type="InterPro" id="IPR016047">
    <property type="entry name" value="M23ase_b-sheet_dom"/>
</dbReference>
<feature type="domain" description="M23ase beta-sheet core" evidence="3">
    <location>
        <begin position="119"/>
        <end position="216"/>
    </location>
</feature>
<dbReference type="PANTHER" id="PTHR21666:SF289">
    <property type="entry name" value="L-ALA--D-GLU ENDOPEPTIDASE"/>
    <property type="match status" value="1"/>
</dbReference>
<accession>A0ABZ1F2W1</accession>
<protein>
    <submittedName>
        <fullName evidence="4">M23 family metallopeptidase</fullName>
    </submittedName>
</protein>
<dbReference type="Proteomes" id="UP001356428">
    <property type="component" value="Chromosome"/>
</dbReference>
<dbReference type="PANTHER" id="PTHR21666">
    <property type="entry name" value="PEPTIDASE-RELATED"/>
    <property type="match status" value="1"/>
</dbReference>
<reference evidence="4 5" key="1">
    <citation type="submission" date="2022-10" db="EMBL/GenBank/DDBJ databases">
        <title>The complete genomes of actinobacterial strains from the NBC collection.</title>
        <authorList>
            <person name="Joergensen T.S."/>
            <person name="Alvarez Arevalo M."/>
            <person name="Sterndorff E.B."/>
            <person name="Faurdal D."/>
            <person name="Vuksanovic O."/>
            <person name="Mourched A.-S."/>
            <person name="Charusanti P."/>
            <person name="Shaw S."/>
            <person name="Blin K."/>
            <person name="Weber T."/>
        </authorList>
    </citation>
    <scope>NUCLEOTIDE SEQUENCE [LARGE SCALE GENOMIC DNA]</scope>
    <source>
        <strain evidence="4 5">NBC 01792</strain>
    </source>
</reference>
<dbReference type="InterPro" id="IPR050570">
    <property type="entry name" value="Cell_wall_metabolism_enzyme"/>
</dbReference>
<keyword evidence="5" id="KW-1185">Reference proteome</keyword>
<feature type="compositionally biased region" description="Low complexity" evidence="2">
    <location>
        <begin position="79"/>
        <end position="90"/>
    </location>
</feature>